<name>A0A8J2NRC6_9HEXA</name>
<feature type="non-terminal residue" evidence="1">
    <location>
        <position position="1"/>
    </location>
</feature>
<organism evidence="1 2">
    <name type="scientific">Allacma fusca</name>
    <dbReference type="NCBI Taxonomy" id="39272"/>
    <lineage>
        <taxon>Eukaryota</taxon>
        <taxon>Metazoa</taxon>
        <taxon>Ecdysozoa</taxon>
        <taxon>Arthropoda</taxon>
        <taxon>Hexapoda</taxon>
        <taxon>Collembola</taxon>
        <taxon>Symphypleona</taxon>
        <taxon>Sminthuridae</taxon>
        <taxon>Allacma</taxon>
    </lineage>
</organism>
<evidence type="ECO:0000313" key="2">
    <source>
        <dbReference type="Proteomes" id="UP000708208"/>
    </source>
</evidence>
<dbReference type="EMBL" id="CAJVCH010032523">
    <property type="protein sequence ID" value="CAG7712031.1"/>
    <property type="molecule type" value="Genomic_DNA"/>
</dbReference>
<dbReference type="Proteomes" id="UP000708208">
    <property type="component" value="Unassembled WGS sequence"/>
</dbReference>
<proteinExistence type="predicted"/>
<protein>
    <submittedName>
        <fullName evidence="1">Uncharacterized protein</fullName>
    </submittedName>
</protein>
<feature type="non-terminal residue" evidence="1">
    <location>
        <position position="55"/>
    </location>
</feature>
<gene>
    <name evidence="1" type="ORF">AFUS01_LOCUS5131</name>
</gene>
<comment type="caution">
    <text evidence="1">The sequence shown here is derived from an EMBL/GenBank/DDBJ whole genome shotgun (WGS) entry which is preliminary data.</text>
</comment>
<keyword evidence="2" id="KW-1185">Reference proteome</keyword>
<accession>A0A8J2NRC6</accession>
<evidence type="ECO:0000313" key="1">
    <source>
        <dbReference type="EMBL" id="CAG7712031.1"/>
    </source>
</evidence>
<sequence>MTWVSSNLKFCHWPGNSSYQREFKKQNCVPGPKWKTPVCKIKHFSADLEFLRKKR</sequence>
<dbReference type="AlphaFoldDB" id="A0A8J2NRC6"/>
<reference evidence="1" key="1">
    <citation type="submission" date="2021-06" db="EMBL/GenBank/DDBJ databases">
        <authorList>
            <person name="Hodson N. C."/>
            <person name="Mongue J. A."/>
            <person name="Jaron S. K."/>
        </authorList>
    </citation>
    <scope>NUCLEOTIDE SEQUENCE</scope>
</reference>